<dbReference type="Pfam" id="PF00467">
    <property type="entry name" value="KOW"/>
    <property type="match status" value="1"/>
</dbReference>
<dbReference type="GO" id="GO:0019843">
    <property type="term" value="F:rRNA binding"/>
    <property type="evidence" value="ECO:0007669"/>
    <property type="project" value="UniProtKB-UniRule"/>
</dbReference>
<protein>
    <recommendedName>
        <fullName evidence="4 5">Large ribosomal subunit protein uL24</fullName>
    </recommendedName>
</protein>
<dbReference type="Gene3D" id="2.30.30.30">
    <property type="match status" value="1"/>
</dbReference>
<keyword evidence="3 5" id="KW-0687">Ribonucleoprotein</keyword>
<comment type="function">
    <text evidence="5">One of two assembly initiator proteins, it binds directly to the 5'-end of the 23S rRNA, where it nucleates assembly of the 50S subunit.</text>
</comment>
<dbReference type="EMBL" id="JARGYU010000001">
    <property type="protein sequence ID" value="MDZ5761179.1"/>
    <property type="molecule type" value="Genomic_DNA"/>
</dbReference>
<organism evidence="8 9">
    <name type="scientific">Lyticum sinuosum</name>
    <dbReference type="NCBI Taxonomy" id="1332059"/>
    <lineage>
        <taxon>Bacteria</taxon>
        <taxon>Pseudomonadati</taxon>
        <taxon>Pseudomonadota</taxon>
        <taxon>Alphaproteobacteria</taxon>
        <taxon>Rickettsiales</taxon>
        <taxon>Lyticum</taxon>
    </lineage>
</organism>
<dbReference type="AlphaFoldDB" id="A0AAE5AHU3"/>
<dbReference type="InterPro" id="IPR005825">
    <property type="entry name" value="Ribosomal_uL24_CS"/>
</dbReference>
<evidence type="ECO:0000256" key="3">
    <source>
        <dbReference type="ARBA" id="ARBA00023274"/>
    </source>
</evidence>
<evidence type="ECO:0000256" key="5">
    <source>
        <dbReference type="HAMAP-Rule" id="MF_01326"/>
    </source>
</evidence>
<dbReference type="RefSeq" id="WP_322498598.1">
    <property type="nucleotide sequence ID" value="NZ_JARGYU010000001.1"/>
</dbReference>
<sequence>MTSVVRKIKTKRKIRKGDKVIVISGNHKGKTGIVKEVISFPAFFSKKKIKYDYKVCIEGVNVIKKRKAKQGGSKREFEHVMEESGIHISNVAMLDPKVGKPSRVGYKYDSTGNKYRVCLLSGEAVPPPFM</sequence>
<dbReference type="CDD" id="cd06089">
    <property type="entry name" value="KOW_RPL26"/>
    <property type="match status" value="1"/>
</dbReference>
<dbReference type="PROSITE" id="PS01108">
    <property type="entry name" value="RIBOSOMAL_L24"/>
    <property type="match status" value="1"/>
</dbReference>
<keyword evidence="9" id="KW-1185">Reference proteome</keyword>
<evidence type="ECO:0000256" key="1">
    <source>
        <dbReference type="ARBA" id="ARBA00010618"/>
    </source>
</evidence>
<evidence type="ECO:0000256" key="6">
    <source>
        <dbReference type="RuleBase" id="RU003477"/>
    </source>
</evidence>
<evidence type="ECO:0000256" key="4">
    <source>
        <dbReference type="ARBA" id="ARBA00035206"/>
    </source>
</evidence>
<comment type="caution">
    <text evidence="8">The sequence shown here is derived from an EMBL/GenBank/DDBJ whole genome shotgun (WGS) entry which is preliminary data.</text>
</comment>
<keyword evidence="5" id="KW-0694">RNA-binding</keyword>
<dbReference type="NCBIfam" id="TIGR01079">
    <property type="entry name" value="rplX_bact"/>
    <property type="match status" value="1"/>
</dbReference>
<dbReference type="Proteomes" id="UP001289135">
    <property type="component" value="Unassembled WGS sequence"/>
</dbReference>
<dbReference type="InterPro" id="IPR005824">
    <property type="entry name" value="KOW"/>
</dbReference>
<dbReference type="InterPro" id="IPR041988">
    <property type="entry name" value="Ribosomal_uL24_KOW"/>
</dbReference>
<comment type="function">
    <text evidence="5">One of the proteins that surrounds the polypeptide exit tunnel on the outside of the subunit.</text>
</comment>
<name>A0AAE5AHU3_9RICK</name>
<dbReference type="SMART" id="SM00739">
    <property type="entry name" value="KOW"/>
    <property type="match status" value="1"/>
</dbReference>
<dbReference type="Pfam" id="PF17136">
    <property type="entry name" value="ribosomal_L24"/>
    <property type="match status" value="1"/>
</dbReference>
<dbReference type="HAMAP" id="MF_01326_B">
    <property type="entry name" value="Ribosomal_uL24_B"/>
    <property type="match status" value="1"/>
</dbReference>
<dbReference type="GO" id="GO:0006412">
    <property type="term" value="P:translation"/>
    <property type="evidence" value="ECO:0007669"/>
    <property type="project" value="UniProtKB-UniRule"/>
</dbReference>
<keyword evidence="2 5" id="KW-0689">Ribosomal protein</keyword>
<dbReference type="GO" id="GO:0003735">
    <property type="term" value="F:structural constituent of ribosome"/>
    <property type="evidence" value="ECO:0007669"/>
    <property type="project" value="InterPro"/>
</dbReference>
<dbReference type="InterPro" id="IPR014722">
    <property type="entry name" value="Rib_uL2_dom2"/>
</dbReference>
<dbReference type="GO" id="GO:0005840">
    <property type="term" value="C:ribosome"/>
    <property type="evidence" value="ECO:0007669"/>
    <property type="project" value="UniProtKB-KW"/>
</dbReference>
<dbReference type="SUPFAM" id="SSF50104">
    <property type="entry name" value="Translation proteins SH3-like domain"/>
    <property type="match status" value="1"/>
</dbReference>
<evidence type="ECO:0000313" key="8">
    <source>
        <dbReference type="EMBL" id="MDZ5761179.1"/>
    </source>
</evidence>
<comment type="subunit">
    <text evidence="5">Part of the 50S ribosomal subunit.</text>
</comment>
<evidence type="ECO:0000256" key="2">
    <source>
        <dbReference type="ARBA" id="ARBA00022980"/>
    </source>
</evidence>
<dbReference type="InterPro" id="IPR003256">
    <property type="entry name" value="Ribosomal_uL24"/>
</dbReference>
<comment type="similarity">
    <text evidence="1 5 6">Belongs to the universal ribosomal protein uL24 family.</text>
</comment>
<gene>
    <name evidence="5" type="primary">rplX</name>
    <name evidence="8" type="ORF">Lyticum_00346</name>
</gene>
<keyword evidence="5" id="KW-0699">rRNA-binding</keyword>
<accession>A0AAE5AHU3</accession>
<reference evidence="8" key="1">
    <citation type="submission" date="2023-02" db="EMBL/GenBank/DDBJ databases">
        <title>Host association and intracellularity evolved multiple times independently in the Rickettsiales.</title>
        <authorList>
            <person name="Castelli M."/>
            <person name="Nardi T."/>
            <person name="Gammuto L."/>
            <person name="Bellinzona G."/>
            <person name="Sabaneyeva E."/>
            <person name="Potekhin A."/>
            <person name="Serra V."/>
            <person name="Petroni G."/>
            <person name="Sassera D."/>
        </authorList>
    </citation>
    <scope>NUCLEOTIDE SEQUENCE</scope>
    <source>
        <strain evidence="8">USBL-36I1</strain>
    </source>
</reference>
<dbReference type="InterPro" id="IPR008991">
    <property type="entry name" value="Translation_prot_SH3-like_sf"/>
</dbReference>
<dbReference type="InterPro" id="IPR057264">
    <property type="entry name" value="Ribosomal_uL24_C"/>
</dbReference>
<dbReference type="PANTHER" id="PTHR12903">
    <property type="entry name" value="MITOCHONDRIAL RIBOSOMAL PROTEIN L24"/>
    <property type="match status" value="1"/>
</dbReference>
<evidence type="ECO:0000313" key="9">
    <source>
        <dbReference type="Proteomes" id="UP001289135"/>
    </source>
</evidence>
<evidence type="ECO:0000259" key="7">
    <source>
        <dbReference type="SMART" id="SM00739"/>
    </source>
</evidence>
<dbReference type="GO" id="GO:1990904">
    <property type="term" value="C:ribonucleoprotein complex"/>
    <property type="evidence" value="ECO:0007669"/>
    <property type="project" value="UniProtKB-KW"/>
</dbReference>
<proteinExistence type="inferred from homology"/>
<feature type="domain" description="KOW" evidence="7">
    <location>
        <begin position="13"/>
        <end position="40"/>
    </location>
</feature>